<keyword evidence="1" id="KW-0472">Membrane</keyword>
<dbReference type="EMBL" id="LT629971">
    <property type="protein sequence ID" value="SEH49695.1"/>
    <property type="molecule type" value="Genomic_DNA"/>
</dbReference>
<feature type="transmembrane region" description="Helical" evidence="1">
    <location>
        <begin position="113"/>
        <end position="133"/>
    </location>
</feature>
<keyword evidence="3" id="KW-1185">Reference proteome</keyword>
<evidence type="ECO:0000313" key="3">
    <source>
        <dbReference type="Proteomes" id="UP000182915"/>
    </source>
</evidence>
<proteinExistence type="predicted"/>
<keyword evidence="1" id="KW-1133">Transmembrane helix</keyword>
<keyword evidence="1" id="KW-0812">Transmembrane</keyword>
<feature type="transmembrane region" description="Helical" evidence="1">
    <location>
        <begin position="214"/>
        <end position="234"/>
    </location>
</feature>
<dbReference type="RefSeq" id="WP_235632152.1">
    <property type="nucleotide sequence ID" value="NZ_LT629971.1"/>
</dbReference>
<protein>
    <recommendedName>
        <fullName evidence="4">Zinc ribbon domain-containing protein</fullName>
    </recommendedName>
</protein>
<dbReference type="Proteomes" id="UP000182915">
    <property type="component" value="Chromosome I"/>
</dbReference>
<evidence type="ECO:0008006" key="4">
    <source>
        <dbReference type="Google" id="ProtNLM"/>
    </source>
</evidence>
<dbReference type="AlphaFoldDB" id="A0A1H6INX9"/>
<feature type="transmembrane region" description="Helical" evidence="1">
    <location>
        <begin position="46"/>
        <end position="65"/>
    </location>
</feature>
<feature type="transmembrane region" description="Helical" evidence="1">
    <location>
        <begin position="21"/>
        <end position="40"/>
    </location>
</feature>
<name>A0A1H6INX9_MYCRU</name>
<dbReference type="STRING" id="370526.SAMN04489835_0532"/>
<gene>
    <name evidence="2" type="ORF">SAMN04489835_0532</name>
</gene>
<feature type="transmembrane region" description="Helical" evidence="1">
    <location>
        <begin position="240"/>
        <end position="263"/>
    </location>
</feature>
<feature type="transmembrane region" description="Helical" evidence="1">
    <location>
        <begin position="184"/>
        <end position="207"/>
    </location>
</feature>
<evidence type="ECO:0000313" key="2">
    <source>
        <dbReference type="EMBL" id="SEH49695.1"/>
    </source>
</evidence>
<reference evidence="3" key="1">
    <citation type="submission" date="2016-10" db="EMBL/GenBank/DDBJ databases">
        <authorList>
            <person name="Varghese N."/>
            <person name="Submissions S."/>
        </authorList>
    </citation>
    <scope>NUCLEOTIDE SEQUENCE [LARGE SCALE GENOMIC DNA]</scope>
    <source>
        <strain evidence="3">DSM 45405</strain>
    </source>
</reference>
<feature type="transmembrane region" description="Helical" evidence="1">
    <location>
        <begin position="72"/>
        <end position="93"/>
    </location>
</feature>
<evidence type="ECO:0000256" key="1">
    <source>
        <dbReference type="SAM" id="Phobius"/>
    </source>
</evidence>
<feature type="transmembrane region" description="Helical" evidence="1">
    <location>
        <begin position="275"/>
        <end position="298"/>
    </location>
</feature>
<feature type="transmembrane region" description="Helical" evidence="1">
    <location>
        <begin position="145"/>
        <end position="164"/>
    </location>
</feature>
<accession>A0A1H6INX9</accession>
<sequence>MRLRNSLLGSLFPDLPRRARVPFVVALGVLVALLAVSGLLRWQAAMISAGSLGLTLLFVLYLRAVAAAPARVLVWCAVLAAGLGAGWGLLSGALVAQSHDVGLSVTETDDERLLVSIGIPLGSALLMLMPALVFRALRPVQGYAIGAWGAVVFTAAATLVRLAPQFTTGVVADERPAAALLVQAAIQGVALPLTAAALGGLVGITVASRKRGPAVASVLVALALFAVMGVTEFLPMLHGLHLVVHVLLAVVALWALGVAQRAVVPEPVSTEVSSVRVLATFTVAVAVVAAAGSAVSLVTTPDLGRIVCPPDCGRPPIGEPIESNPRFYAEDGAFSVQYPGPGSAYEATLHPDGVEVEFTGGDTGTLELFGMPAENRSPKQIADELIDAYYPDATTEYEIPNAMVGYQPGYGVVADDYPQDANGSFTRLRLIVMVAVRDDYALVAAAAGPYREFTQDFGTGHPSGANLQLAMDMGKYVNSFRWGGVSV</sequence>
<organism evidence="2 3">
    <name type="scientific">Mycolicibacterium rutilum</name>
    <name type="common">Mycobacterium rutilum</name>
    <dbReference type="NCBI Taxonomy" id="370526"/>
    <lineage>
        <taxon>Bacteria</taxon>
        <taxon>Bacillati</taxon>
        <taxon>Actinomycetota</taxon>
        <taxon>Actinomycetes</taxon>
        <taxon>Mycobacteriales</taxon>
        <taxon>Mycobacteriaceae</taxon>
        <taxon>Mycolicibacterium</taxon>
    </lineage>
</organism>